<dbReference type="GO" id="GO:0008270">
    <property type="term" value="F:zinc ion binding"/>
    <property type="evidence" value="ECO:0007669"/>
    <property type="project" value="UniProtKB-KW"/>
</dbReference>
<dbReference type="EMBL" id="BDDD01002181">
    <property type="protein sequence ID" value="GAV80460.1"/>
    <property type="molecule type" value="Genomic_DNA"/>
</dbReference>
<evidence type="ECO:0000313" key="5">
    <source>
        <dbReference type="EMBL" id="GAV80460.1"/>
    </source>
</evidence>
<dbReference type="InterPro" id="IPR013083">
    <property type="entry name" value="Znf_RING/FYVE/PHD"/>
</dbReference>
<organism evidence="5 6">
    <name type="scientific">Cephalotus follicularis</name>
    <name type="common">Albany pitcher plant</name>
    <dbReference type="NCBI Taxonomy" id="3775"/>
    <lineage>
        <taxon>Eukaryota</taxon>
        <taxon>Viridiplantae</taxon>
        <taxon>Streptophyta</taxon>
        <taxon>Embryophyta</taxon>
        <taxon>Tracheophyta</taxon>
        <taxon>Spermatophyta</taxon>
        <taxon>Magnoliopsida</taxon>
        <taxon>eudicotyledons</taxon>
        <taxon>Gunneridae</taxon>
        <taxon>Pentapetalae</taxon>
        <taxon>rosids</taxon>
        <taxon>fabids</taxon>
        <taxon>Oxalidales</taxon>
        <taxon>Cephalotaceae</taxon>
        <taxon>Cephalotus</taxon>
    </lineage>
</organism>
<reference evidence="6" key="1">
    <citation type="submission" date="2016-04" db="EMBL/GenBank/DDBJ databases">
        <title>Cephalotus genome sequencing.</title>
        <authorList>
            <person name="Fukushima K."/>
            <person name="Hasebe M."/>
            <person name="Fang X."/>
        </authorList>
    </citation>
    <scope>NUCLEOTIDE SEQUENCE [LARGE SCALE GENOMIC DNA]</scope>
    <source>
        <strain evidence="6">cv. St1</strain>
    </source>
</reference>
<keyword evidence="1" id="KW-0863">Zinc-finger</keyword>
<keyword evidence="1" id="KW-0862">Zinc</keyword>
<dbReference type="PROSITE" id="PS50089">
    <property type="entry name" value="ZF_RING_2"/>
    <property type="match status" value="1"/>
</dbReference>
<evidence type="ECO:0000313" key="6">
    <source>
        <dbReference type="Proteomes" id="UP000187406"/>
    </source>
</evidence>
<feature type="region of interest" description="Disordered" evidence="3">
    <location>
        <begin position="1"/>
        <end position="41"/>
    </location>
</feature>
<keyword evidence="2" id="KW-0175">Coiled coil</keyword>
<evidence type="ECO:0000259" key="4">
    <source>
        <dbReference type="PROSITE" id="PS50089"/>
    </source>
</evidence>
<dbReference type="Pfam" id="PF20235">
    <property type="entry name" value="PIR2-like_helical"/>
    <property type="match status" value="1"/>
</dbReference>
<dbReference type="AlphaFoldDB" id="A0A1Q3CJM5"/>
<dbReference type="SUPFAM" id="SSF57850">
    <property type="entry name" value="RING/U-box"/>
    <property type="match status" value="1"/>
</dbReference>
<dbReference type="PANTHER" id="PTHR46405">
    <property type="entry name" value="OS05G0141500 PROTEIN"/>
    <property type="match status" value="1"/>
</dbReference>
<dbReference type="Proteomes" id="UP000187406">
    <property type="component" value="Unassembled WGS sequence"/>
</dbReference>
<feature type="coiled-coil region" evidence="2">
    <location>
        <begin position="592"/>
        <end position="721"/>
    </location>
</feature>
<sequence length="821" mass="91475">MDEVTESGGNKGSKIKRKLSDPSIESPINLPSSLTEFPRYESSSGNSQILLNDLGSLARGPDSTMEEQDDPIVCQLQELLASNLTTLFHNAIKHIAECGYSEEIAEKAVSRDGLYYGGKDLALNIVNDTLAILMGLKGIDASRDIVFGDLQQLVEYTILEMISVLREVKPCLTIGEAMWWLLMFDLNILKACEVEGDKLSDFIFKEELGESSSNSTLPQLKSEDHNSDLPNPNEHYIPKSPIPNTQSDQHESLKFGSLPNSPKPRNVIAHEVLPPGKEYMVSMANTLEKFLDSTWECGHTECQSSASEEKIGTGRKGHNKKELAAIRPKAYHFEKNHRGFGKGAFKSGKLSAAGGFAVEKRMKSPSVSSLHTKSISSKISIEAGPLVPLAGESCEFSRNTTPTLPVTDNATTKPVKGKISALPAADTELALVSSSENQPAPKSEAIISETPKAPYFYARIPYDKHLGKYVPQDEKDEQILQLVSHIQELEGELQSWTQWTHQKVMQAAGMLRKIQPELKLLKQEKAEAEQYKKEKQILEENTMKRLSEIEFALHNATNQVERANSTVCRLEMEHSLLQNEMEAANLRAAESAASCQEALEREQKALKDAESLKGQMNLLEERLGNEKQLVDELQKKVSKAKNLQHQTEARWKQEKNVKEKLLAQAASIRKDRERLEASAKSKEDTIRHRAENNMQIYKEDIEKLEREISILKVRAESSKIAALRRGADGSYGSYPTDSKGACIGVFSRVTTLQDNFGTGRLIQDRECVMCLAEEKTVVFLPCAHQVLCTKCNEIHEKQGMKDCPSCRSPIQLRLQASFAHT</sequence>
<dbReference type="Gene3D" id="3.30.40.10">
    <property type="entry name" value="Zinc/RING finger domain, C3HC4 (zinc finger)"/>
    <property type="match status" value="1"/>
</dbReference>
<evidence type="ECO:0000256" key="3">
    <source>
        <dbReference type="SAM" id="MobiDB-lite"/>
    </source>
</evidence>
<feature type="domain" description="RING-type" evidence="4">
    <location>
        <begin position="767"/>
        <end position="807"/>
    </location>
</feature>
<dbReference type="InParanoid" id="A0A1Q3CJM5"/>
<comment type="caution">
    <text evidence="5">The sequence shown here is derived from an EMBL/GenBank/DDBJ whole genome shotgun (WGS) entry which is preliminary data.</text>
</comment>
<keyword evidence="6" id="KW-1185">Reference proteome</keyword>
<dbReference type="Pfam" id="PF13920">
    <property type="entry name" value="zf-C3HC4_3"/>
    <property type="match status" value="1"/>
</dbReference>
<accession>A0A1Q3CJM5</accession>
<dbReference type="InterPro" id="IPR046527">
    <property type="entry name" value="PIR2-like_helical"/>
</dbReference>
<dbReference type="FunCoup" id="A0A1Q3CJM5">
    <property type="interactions" value="1153"/>
</dbReference>
<proteinExistence type="predicted"/>
<keyword evidence="1" id="KW-0479">Metal-binding</keyword>
<dbReference type="InterPro" id="IPR046934">
    <property type="entry name" value="PIR2-like"/>
</dbReference>
<dbReference type="CDD" id="cd23128">
    <property type="entry name" value="RING-HC_MIP1-like"/>
    <property type="match status" value="1"/>
</dbReference>
<feature type="compositionally biased region" description="Polar residues" evidence="3">
    <location>
        <begin position="29"/>
        <end position="41"/>
    </location>
</feature>
<dbReference type="STRING" id="3775.A0A1Q3CJM5"/>
<dbReference type="PANTHER" id="PTHR46405:SF4">
    <property type="entry name" value="E3 UBIQUITIN-PROTEIN LIGASE RF298-RELATED"/>
    <property type="match status" value="1"/>
</dbReference>
<feature type="region of interest" description="Disordered" evidence="3">
    <location>
        <begin position="212"/>
        <end position="261"/>
    </location>
</feature>
<gene>
    <name evidence="5" type="ORF">CFOL_v3_23921</name>
</gene>
<name>A0A1Q3CJM5_CEPFO</name>
<evidence type="ECO:0000256" key="2">
    <source>
        <dbReference type="SAM" id="Coils"/>
    </source>
</evidence>
<dbReference type="OrthoDB" id="774873at2759"/>
<dbReference type="InterPro" id="IPR001841">
    <property type="entry name" value="Znf_RING"/>
</dbReference>
<evidence type="ECO:0000256" key="1">
    <source>
        <dbReference type="PROSITE-ProRule" id="PRU00175"/>
    </source>
</evidence>
<protein>
    <submittedName>
        <fullName evidence="5">Zf-C3HC4_3 domain-containing protein</fullName>
    </submittedName>
</protein>